<dbReference type="Pfam" id="PF18101">
    <property type="entry name" value="Pan3_CK"/>
    <property type="match status" value="1"/>
</dbReference>
<evidence type="ECO:0000259" key="8">
    <source>
        <dbReference type="SMART" id="SM00220"/>
    </source>
</evidence>
<keyword evidence="4" id="KW-0547">Nucleotide-binding</keyword>
<dbReference type="PANTHER" id="PTHR12272:SF11">
    <property type="entry name" value="PAN2-PAN3 DEADENYLATION COMPLEX SUBUNIT PAN3"/>
    <property type="match status" value="1"/>
</dbReference>
<keyword evidence="6" id="KW-0175">Coiled coil</keyword>
<dbReference type="GO" id="GO:0004672">
    <property type="term" value="F:protein kinase activity"/>
    <property type="evidence" value="ECO:0007669"/>
    <property type="project" value="InterPro"/>
</dbReference>
<sequence>MAAMTTHSAMRLPCVSICTNGCSRPSNRFRHRVRQAAFAAAECTLPSTSSFQGGFGVLRAVVLVVNNPDLGANCQRLALKAYPQLRQQAWGGQQHMKQQQQQQYEAQAAEHQAGGSLPFQPQQMAWQQAGLRTSAYGAAPAPVPPNAQPGHPISSADFPALLQQQQQRQHASGAQQQQQDLAAAMAAASISGGSGGGSSMLKVHAAEFVPGIAAGQGSAEISDLKPSAAEFVPGGGGRGASGSSAGVYGSSQDGQAAAPAGYKQAYAQAGEEPLEGEVEGMREHGGYLQGEGGRDLHEEEEEEGFFWTYGAASFPGPPKRTVRSMSVPDGLWAELQRQTLDMMRQLPPSDERLKEIPSRFYAIYPLDDANKRRGTSGSFGHPSTTYKVISNTDGLPYALRRFEGVRTTANIMQETLEMWHGVSAHPGLVQLKEAFMYQGCAFFVEDYHPRAETLAQRYLERPGNLLPEGLLWSIGCQLLSAVRAVHMADARMACRHISPEHVLLLPGGRVRINWAGVHNALEYEALSTLPAAAAAGRDADIKALACTVISIACRARVAPGAPNLPGSLSFIKANYSPELWRFLYELSLRGVPLDQALVMAAPHMADCLDASHHECDVLHSHLHGEYDNGRLLRLLLKLGAVNERPDTQRGVSGGGWSETGDRYVLKLFRDYCFHQVDETGAAHLDLGHMLQCLNKLDVGDPERILLTSRDQRNILVASYEDIKRCLEEAFNELCATGNAQMPPGIAMMLAPGAVMYPPGPV</sequence>
<evidence type="ECO:0000256" key="6">
    <source>
        <dbReference type="ARBA" id="ARBA00023054"/>
    </source>
</evidence>
<dbReference type="GO" id="GO:0005524">
    <property type="term" value="F:ATP binding"/>
    <property type="evidence" value="ECO:0007669"/>
    <property type="project" value="UniProtKB-KW"/>
</dbReference>
<dbReference type="InterPro" id="IPR030844">
    <property type="entry name" value="PAN3"/>
</dbReference>
<organism evidence="9 10">
    <name type="scientific">Tribonema minus</name>
    <dbReference type="NCBI Taxonomy" id="303371"/>
    <lineage>
        <taxon>Eukaryota</taxon>
        <taxon>Sar</taxon>
        <taxon>Stramenopiles</taxon>
        <taxon>Ochrophyta</taxon>
        <taxon>PX clade</taxon>
        <taxon>Xanthophyceae</taxon>
        <taxon>Tribonematales</taxon>
        <taxon>Tribonemataceae</taxon>
        <taxon>Tribonema</taxon>
    </lineage>
</organism>
<dbReference type="FunFam" id="1.10.287.3700:FF:000001">
    <property type="entry name" value="PAN2-PAN3 deadenylation complex subunit PAN3"/>
    <property type="match status" value="1"/>
</dbReference>
<feature type="region of interest" description="Disordered" evidence="7">
    <location>
        <begin position="230"/>
        <end position="254"/>
    </location>
</feature>
<dbReference type="Gene3D" id="1.10.510.10">
    <property type="entry name" value="Transferase(Phosphotransferase) domain 1"/>
    <property type="match status" value="1"/>
</dbReference>
<dbReference type="GO" id="GO:0008143">
    <property type="term" value="F:poly(A) binding"/>
    <property type="evidence" value="ECO:0007669"/>
    <property type="project" value="TreeGrafter"/>
</dbReference>
<dbReference type="GO" id="GO:0000289">
    <property type="term" value="P:nuclear-transcribed mRNA poly(A) tail shortening"/>
    <property type="evidence" value="ECO:0007669"/>
    <property type="project" value="InterPro"/>
</dbReference>
<feature type="compositionally biased region" description="Low complexity" evidence="7">
    <location>
        <begin position="241"/>
        <end position="254"/>
    </location>
</feature>
<evidence type="ECO:0000256" key="5">
    <source>
        <dbReference type="ARBA" id="ARBA00022840"/>
    </source>
</evidence>
<keyword evidence="5" id="KW-0067">ATP-binding</keyword>
<evidence type="ECO:0000313" key="10">
    <source>
        <dbReference type="Proteomes" id="UP000664859"/>
    </source>
</evidence>
<dbReference type="GO" id="GO:0000932">
    <property type="term" value="C:P-body"/>
    <property type="evidence" value="ECO:0007669"/>
    <property type="project" value="TreeGrafter"/>
</dbReference>
<dbReference type="Proteomes" id="UP000664859">
    <property type="component" value="Unassembled WGS sequence"/>
</dbReference>
<keyword evidence="2" id="KW-0963">Cytoplasm</keyword>
<protein>
    <recommendedName>
        <fullName evidence="8">Protein kinase domain-containing protein</fullName>
    </recommendedName>
</protein>
<dbReference type="GO" id="GO:0006397">
    <property type="term" value="P:mRNA processing"/>
    <property type="evidence" value="ECO:0007669"/>
    <property type="project" value="UniProtKB-KW"/>
</dbReference>
<evidence type="ECO:0000256" key="4">
    <source>
        <dbReference type="ARBA" id="ARBA00022741"/>
    </source>
</evidence>
<dbReference type="InterPro" id="IPR041332">
    <property type="entry name" value="Pan3_CK"/>
</dbReference>
<dbReference type="PANTHER" id="PTHR12272">
    <property type="entry name" value="DEADENYLATION COMPLEX SUBUNIT PAN3"/>
    <property type="match status" value="1"/>
</dbReference>
<comment type="subcellular location">
    <subcellularLocation>
        <location evidence="1">Cytoplasm</location>
    </subcellularLocation>
</comment>
<evidence type="ECO:0000256" key="1">
    <source>
        <dbReference type="ARBA" id="ARBA00004496"/>
    </source>
</evidence>
<proteinExistence type="predicted"/>
<feature type="region of interest" description="Disordered" evidence="7">
    <location>
        <begin position="136"/>
        <end position="155"/>
    </location>
</feature>
<evidence type="ECO:0000313" key="9">
    <source>
        <dbReference type="EMBL" id="KAG5188088.1"/>
    </source>
</evidence>
<accession>A0A835ZFN0</accession>
<evidence type="ECO:0000256" key="2">
    <source>
        <dbReference type="ARBA" id="ARBA00022490"/>
    </source>
</evidence>
<keyword evidence="3" id="KW-0507">mRNA processing</keyword>
<dbReference type="Gene3D" id="1.20.5.5160">
    <property type="match status" value="1"/>
</dbReference>
<dbReference type="AlphaFoldDB" id="A0A835ZFN0"/>
<dbReference type="OrthoDB" id="204958at2759"/>
<evidence type="ECO:0000256" key="3">
    <source>
        <dbReference type="ARBA" id="ARBA00022664"/>
    </source>
</evidence>
<feature type="domain" description="Protein kinase" evidence="8">
    <location>
        <begin position="371"/>
        <end position="604"/>
    </location>
</feature>
<reference evidence="9" key="1">
    <citation type="submission" date="2021-02" db="EMBL/GenBank/DDBJ databases">
        <title>First Annotated Genome of the Yellow-green Alga Tribonema minus.</title>
        <authorList>
            <person name="Mahan K.M."/>
        </authorList>
    </citation>
    <scope>NUCLEOTIDE SEQUENCE</scope>
    <source>
        <strain evidence="9">UTEX B ZZ1240</strain>
    </source>
</reference>
<keyword evidence="10" id="KW-1185">Reference proteome</keyword>
<gene>
    <name evidence="9" type="ORF">JKP88DRAFT_267715</name>
</gene>
<name>A0A835ZFN0_9STRA</name>
<dbReference type="SMART" id="SM00220">
    <property type="entry name" value="S_TKc"/>
    <property type="match status" value="1"/>
</dbReference>
<dbReference type="GO" id="GO:0031251">
    <property type="term" value="C:PAN complex"/>
    <property type="evidence" value="ECO:0007669"/>
    <property type="project" value="InterPro"/>
</dbReference>
<dbReference type="InterPro" id="IPR000719">
    <property type="entry name" value="Prot_kinase_dom"/>
</dbReference>
<dbReference type="InterPro" id="IPR011009">
    <property type="entry name" value="Kinase-like_dom_sf"/>
</dbReference>
<comment type="caution">
    <text evidence="9">The sequence shown here is derived from an EMBL/GenBank/DDBJ whole genome shotgun (WGS) entry which is preliminary data.</text>
</comment>
<evidence type="ECO:0000256" key="7">
    <source>
        <dbReference type="SAM" id="MobiDB-lite"/>
    </source>
</evidence>
<dbReference type="EMBL" id="JAFCMP010000078">
    <property type="protein sequence ID" value="KAG5188088.1"/>
    <property type="molecule type" value="Genomic_DNA"/>
</dbReference>
<dbReference type="Gene3D" id="1.10.287.3700">
    <property type="match status" value="1"/>
</dbReference>
<dbReference type="SUPFAM" id="SSF56112">
    <property type="entry name" value="Protein kinase-like (PK-like)"/>
    <property type="match status" value="1"/>
</dbReference>